<dbReference type="PATRIC" id="fig|1203554.3.peg.1607"/>
<dbReference type="PROSITE" id="PS51257">
    <property type="entry name" value="PROKAR_LIPOPROTEIN"/>
    <property type="match status" value="1"/>
</dbReference>
<evidence type="ECO:0000313" key="4">
    <source>
        <dbReference type="Proteomes" id="UP000014400"/>
    </source>
</evidence>
<dbReference type="AlphaFoldDB" id="S3BB06"/>
<evidence type="ECO:0000256" key="1">
    <source>
        <dbReference type="SAM" id="Coils"/>
    </source>
</evidence>
<reference evidence="3 4" key="1">
    <citation type="submission" date="2013-04" db="EMBL/GenBank/DDBJ databases">
        <title>The Genome Sequence of Sutterella wadsworthensis HGA0223.</title>
        <authorList>
            <consortium name="The Broad Institute Genomics Platform"/>
            <person name="Earl A."/>
            <person name="Ward D."/>
            <person name="Feldgarden M."/>
            <person name="Gevers D."/>
            <person name="Schmidt T.M."/>
            <person name="Dover J."/>
            <person name="Dai D."/>
            <person name="Walker B."/>
            <person name="Young S."/>
            <person name="Zeng Q."/>
            <person name="Gargeya S."/>
            <person name="Fitzgerald M."/>
            <person name="Haas B."/>
            <person name="Abouelleil A."/>
            <person name="Allen A.W."/>
            <person name="Alvarado L."/>
            <person name="Arachchi H.M."/>
            <person name="Berlin A.M."/>
            <person name="Chapman S.B."/>
            <person name="Gainer-Dewar J."/>
            <person name="Goldberg J."/>
            <person name="Griggs A."/>
            <person name="Gujja S."/>
            <person name="Hansen M."/>
            <person name="Howarth C."/>
            <person name="Imamovic A."/>
            <person name="Ireland A."/>
            <person name="Larimer J."/>
            <person name="McCowan C."/>
            <person name="Murphy C."/>
            <person name="Pearson M."/>
            <person name="Poon T.W."/>
            <person name="Priest M."/>
            <person name="Roberts A."/>
            <person name="Saif S."/>
            <person name="Shea T."/>
            <person name="Sisk P."/>
            <person name="Sykes S."/>
            <person name="Wortman J."/>
            <person name="Nusbaum C."/>
            <person name="Birren B."/>
        </authorList>
    </citation>
    <scope>NUCLEOTIDE SEQUENCE [LARGE SCALE GENOMIC DNA]</scope>
    <source>
        <strain evidence="3 4">HGA0223</strain>
    </source>
</reference>
<organism evidence="3 4">
    <name type="scientific">Sutterella wadsworthensis HGA0223</name>
    <dbReference type="NCBI Taxonomy" id="1203554"/>
    <lineage>
        <taxon>Bacteria</taxon>
        <taxon>Pseudomonadati</taxon>
        <taxon>Pseudomonadota</taxon>
        <taxon>Betaproteobacteria</taxon>
        <taxon>Burkholderiales</taxon>
        <taxon>Sutterellaceae</taxon>
        <taxon>Sutterella</taxon>
    </lineage>
</organism>
<evidence type="ECO:0000256" key="2">
    <source>
        <dbReference type="SAM" id="SignalP"/>
    </source>
</evidence>
<name>S3BB06_9BURK</name>
<comment type="caution">
    <text evidence="3">The sequence shown here is derived from an EMBL/GenBank/DDBJ whole genome shotgun (WGS) entry which is preliminary data.</text>
</comment>
<keyword evidence="1" id="KW-0175">Coiled coil</keyword>
<dbReference type="eggNOG" id="ENOG5032QH4">
    <property type="taxonomic scope" value="Bacteria"/>
</dbReference>
<sequence>MRRSAKFTVLGVLGTVLLLSGCTTYVSVASDPEGAVITSADGSETYGRAPVTIEYDRDTLEANLGKVPGFVATWPSGAKAATEAPYVVRDFKYGAQIELQRPADAPGLEEDLRFALEQAQERAKRAEADRRRLQLYYQGGWMHGPFFGPGFWYFP</sequence>
<feature type="signal peptide" evidence="2">
    <location>
        <begin position="1"/>
        <end position="29"/>
    </location>
</feature>
<dbReference type="GeneID" id="64060679"/>
<feature type="chain" id="PRO_5004506095" description="PEGA domain-containing protein" evidence="2">
    <location>
        <begin position="30"/>
        <end position="155"/>
    </location>
</feature>
<protein>
    <recommendedName>
        <fullName evidence="5">PEGA domain-containing protein</fullName>
    </recommendedName>
</protein>
<dbReference type="EMBL" id="ATCF01000022">
    <property type="protein sequence ID" value="EPD98493.1"/>
    <property type="molecule type" value="Genomic_DNA"/>
</dbReference>
<feature type="coiled-coil region" evidence="1">
    <location>
        <begin position="109"/>
        <end position="136"/>
    </location>
</feature>
<keyword evidence="2" id="KW-0732">Signal</keyword>
<evidence type="ECO:0008006" key="5">
    <source>
        <dbReference type="Google" id="ProtNLM"/>
    </source>
</evidence>
<evidence type="ECO:0000313" key="3">
    <source>
        <dbReference type="EMBL" id="EPD98493.1"/>
    </source>
</evidence>
<keyword evidence="4" id="KW-1185">Reference proteome</keyword>
<gene>
    <name evidence="3" type="ORF">HMPREF1476_01532</name>
</gene>
<dbReference type="HOGENOM" id="CLU_1626220_0_0_4"/>
<proteinExistence type="predicted"/>
<dbReference type="Proteomes" id="UP000014400">
    <property type="component" value="Unassembled WGS sequence"/>
</dbReference>
<accession>S3BB06</accession>
<dbReference type="RefSeq" id="WP_016474732.1">
    <property type="nucleotide sequence ID" value="NZ_KE150480.1"/>
</dbReference>